<comment type="caution">
    <text evidence="1">The sequence shown here is derived from an EMBL/GenBank/DDBJ whole genome shotgun (WGS) entry which is preliminary data.</text>
</comment>
<name>A0A0V1LQB2_9BILA</name>
<evidence type="ECO:0000313" key="2">
    <source>
        <dbReference type="Proteomes" id="UP000054721"/>
    </source>
</evidence>
<proteinExistence type="predicted"/>
<feature type="non-terminal residue" evidence="1">
    <location>
        <position position="1"/>
    </location>
</feature>
<evidence type="ECO:0000313" key="1">
    <source>
        <dbReference type="EMBL" id="KRZ61722.1"/>
    </source>
</evidence>
<dbReference type="EMBL" id="JYDW01000015">
    <property type="protein sequence ID" value="KRZ61722.1"/>
    <property type="molecule type" value="Genomic_DNA"/>
</dbReference>
<dbReference type="AlphaFoldDB" id="A0A0V1LQB2"/>
<organism evidence="1 2">
    <name type="scientific">Trichinella nativa</name>
    <dbReference type="NCBI Taxonomy" id="6335"/>
    <lineage>
        <taxon>Eukaryota</taxon>
        <taxon>Metazoa</taxon>
        <taxon>Ecdysozoa</taxon>
        <taxon>Nematoda</taxon>
        <taxon>Enoplea</taxon>
        <taxon>Dorylaimia</taxon>
        <taxon>Trichinellida</taxon>
        <taxon>Trichinellidae</taxon>
        <taxon>Trichinella</taxon>
    </lineage>
</organism>
<dbReference type="Proteomes" id="UP000054721">
    <property type="component" value="Unassembled WGS sequence"/>
</dbReference>
<gene>
    <name evidence="1" type="ORF">T02_9141</name>
</gene>
<keyword evidence="2" id="KW-1185">Reference proteome</keyword>
<accession>A0A0V1LQB2</accession>
<sequence>LKHIGPKNLLASLLLPLKSYNRAIFMGISRQIRICETFWKVLRHINAYVSNKSPLNILYYKNEFQFWKVLRHINAYVLNKWPLNFPCAHLTMKGRCLSDCNNVIVMFISFILIKSISPERCSIPVFSINYKRQVDFIVNLFVSVKKIFMKPGPVNS</sequence>
<feature type="non-terminal residue" evidence="1">
    <location>
        <position position="156"/>
    </location>
</feature>
<reference evidence="1 2" key="1">
    <citation type="submission" date="2015-05" db="EMBL/GenBank/DDBJ databases">
        <title>Evolution of Trichinella species and genotypes.</title>
        <authorList>
            <person name="Korhonen P.K."/>
            <person name="Edoardo P."/>
            <person name="Giuseppe L.R."/>
            <person name="Gasser R.B."/>
        </authorList>
    </citation>
    <scope>NUCLEOTIDE SEQUENCE [LARGE SCALE GENOMIC DNA]</scope>
    <source>
        <strain evidence="1">ISS10</strain>
    </source>
</reference>
<protein>
    <submittedName>
        <fullName evidence="1">Uncharacterized protein</fullName>
    </submittedName>
</protein>